<gene>
    <name evidence="1" type="ORF">CYJ27_06955</name>
</gene>
<dbReference type="RefSeq" id="WP_101660652.1">
    <property type="nucleotide sequence ID" value="NZ_PKGZ01000006.1"/>
</dbReference>
<keyword evidence="2" id="KW-1185">Reference proteome</keyword>
<sequence length="283" mass="32696">MQLIKKYILGHQNQVINVPYQPAVAKYYVRHLIQKLDNPQTKDKDESEEFEVYTEQLSKEKTDKEGGTLQSGLVGKNALAQLLEIRGFSPERELVRSPLPDTGGRLHFDLRYYRKSYTASYDTGGAENPIRSQQLYYGQQVPSLAKDKEPKWKGHTFLGWIREDDSSSQTPQKDLKAFTSGQLTPQAFYEACQELDGEKVEAWQGYILLKSQKAIDADNNKYEYWDTAPFRLTKDMFVAAKFQLDPEADEEVGALYPELEEGETDEERAERLRYQRFLVPIIF</sequence>
<evidence type="ECO:0000313" key="1">
    <source>
        <dbReference type="EMBL" id="PKY90990.1"/>
    </source>
</evidence>
<comment type="caution">
    <text evidence="1">The sequence shown here is derived from an EMBL/GenBank/DDBJ whole genome shotgun (WGS) entry which is preliminary data.</text>
</comment>
<organism evidence="1 2">
    <name type="scientific">Aerococcus christensenii</name>
    <dbReference type="NCBI Taxonomy" id="87541"/>
    <lineage>
        <taxon>Bacteria</taxon>
        <taxon>Bacillati</taxon>
        <taxon>Bacillota</taxon>
        <taxon>Bacilli</taxon>
        <taxon>Lactobacillales</taxon>
        <taxon>Aerococcaceae</taxon>
        <taxon>Aerococcus</taxon>
    </lineage>
</organism>
<protein>
    <submittedName>
        <fullName evidence="1">Uncharacterized protein</fullName>
    </submittedName>
</protein>
<dbReference type="Gene3D" id="2.60.40.4270">
    <property type="entry name" value="Listeria-Bacteroides repeat domain"/>
    <property type="match status" value="1"/>
</dbReference>
<accession>A0A2I1K5R7</accession>
<reference evidence="1 2" key="1">
    <citation type="submission" date="2017-12" db="EMBL/GenBank/DDBJ databases">
        <title>Phylogenetic diversity of female urinary microbiome.</title>
        <authorList>
            <person name="Thomas-White K."/>
            <person name="Wolfe A.J."/>
        </authorList>
    </citation>
    <scope>NUCLEOTIDE SEQUENCE [LARGE SCALE GENOMIC DNA]</scope>
    <source>
        <strain evidence="1 2">UMB0844</strain>
    </source>
</reference>
<name>A0A2I1K5R7_9LACT</name>
<proteinExistence type="predicted"/>
<dbReference type="EMBL" id="PKGZ01000006">
    <property type="protein sequence ID" value="PKY90990.1"/>
    <property type="molecule type" value="Genomic_DNA"/>
</dbReference>
<dbReference type="AlphaFoldDB" id="A0A2I1K5R7"/>
<evidence type="ECO:0000313" key="2">
    <source>
        <dbReference type="Proteomes" id="UP000234775"/>
    </source>
</evidence>
<dbReference type="Proteomes" id="UP000234775">
    <property type="component" value="Unassembled WGS sequence"/>
</dbReference>
<dbReference type="InterPro" id="IPR042229">
    <property type="entry name" value="Listeria/Bacterioides_rpt_sf"/>
</dbReference>